<dbReference type="InterPro" id="IPR022237">
    <property type="entry name" value="PsiD-like"/>
</dbReference>
<gene>
    <name evidence="5" type="ORF">B0J12DRAFT_667677</name>
</gene>
<keyword evidence="1" id="KW-0210">Decarboxylase</keyword>
<dbReference type="Pfam" id="PF12588">
    <property type="entry name" value="PSDC"/>
    <property type="match status" value="1"/>
</dbReference>
<protein>
    <submittedName>
        <fullName evidence="5">Phophatidylserine decarboxylase-domain-containing protein</fullName>
    </submittedName>
</protein>
<comment type="caution">
    <text evidence="5">The sequence shown here is derived from an EMBL/GenBank/DDBJ whole genome shotgun (WGS) entry which is preliminary data.</text>
</comment>
<evidence type="ECO:0000256" key="2">
    <source>
        <dbReference type="ARBA" id="ARBA00023239"/>
    </source>
</evidence>
<dbReference type="EMBL" id="JAGTJR010000017">
    <property type="protein sequence ID" value="KAH7046532.1"/>
    <property type="molecule type" value="Genomic_DNA"/>
</dbReference>
<reference evidence="5 6" key="1">
    <citation type="journal article" date="2021" name="Nat. Commun.">
        <title>Genetic determinants of endophytism in the Arabidopsis root mycobiome.</title>
        <authorList>
            <person name="Mesny F."/>
            <person name="Miyauchi S."/>
            <person name="Thiergart T."/>
            <person name="Pickel B."/>
            <person name="Atanasova L."/>
            <person name="Karlsson M."/>
            <person name="Huettel B."/>
            <person name="Barry K.W."/>
            <person name="Haridas S."/>
            <person name="Chen C."/>
            <person name="Bauer D."/>
            <person name="Andreopoulos W."/>
            <person name="Pangilinan J."/>
            <person name="LaButti K."/>
            <person name="Riley R."/>
            <person name="Lipzen A."/>
            <person name="Clum A."/>
            <person name="Drula E."/>
            <person name="Henrissat B."/>
            <person name="Kohler A."/>
            <person name="Grigoriev I.V."/>
            <person name="Martin F.M."/>
            <person name="Hacquard S."/>
        </authorList>
    </citation>
    <scope>NUCLEOTIDE SEQUENCE [LARGE SCALE GENOMIC DNA]</scope>
    <source>
        <strain evidence="5 6">MPI-SDFR-AT-0080</strain>
    </source>
</reference>
<evidence type="ECO:0000313" key="6">
    <source>
        <dbReference type="Proteomes" id="UP000774617"/>
    </source>
</evidence>
<accession>A0ABQ8G6I8</accession>
<evidence type="ECO:0000313" key="5">
    <source>
        <dbReference type="EMBL" id="KAH7046532.1"/>
    </source>
</evidence>
<dbReference type="PANTHER" id="PTHR10067:SF9">
    <property type="entry name" value="PHOSPHATIDYLSERINE DECARBOXYLASE FAMILY PROTEIN (AFU_ORTHOLOGUE AFUA_7G01730)"/>
    <property type="match status" value="1"/>
</dbReference>
<feature type="domain" description="L-tryptophan decarboxylase PsiD-like" evidence="4">
    <location>
        <begin position="48"/>
        <end position="188"/>
    </location>
</feature>
<dbReference type="PANTHER" id="PTHR10067">
    <property type="entry name" value="PHOSPHATIDYLSERINE DECARBOXYLASE"/>
    <property type="match status" value="1"/>
</dbReference>
<dbReference type="InterPro" id="IPR003817">
    <property type="entry name" value="PS_Dcarbxylase"/>
</dbReference>
<organism evidence="5 6">
    <name type="scientific">Macrophomina phaseolina</name>
    <dbReference type="NCBI Taxonomy" id="35725"/>
    <lineage>
        <taxon>Eukaryota</taxon>
        <taxon>Fungi</taxon>
        <taxon>Dikarya</taxon>
        <taxon>Ascomycota</taxon>
        <taxon>Pezizomycotina</taxon>
        <taxon>Dothideomycetes</taxon>
        <taxon>Dothideomycetes incertae sedis</taxon>
        <taxon>Botryosphaeriales</taxon>
        <taxon>Botryosphaeriaceae</taxon>
        <taxon>Macrophomina</taxon>
    </lineage>
</organism>
<dbReference type="Proteomes" id="UP000774617">
    <property type="component" value="Unassembled WGS sequence"/>
</dbReference>
<proteinExistence type="predicted"/>
<feature type="region of interest" description="Disordered" evidence="3">
    <location>
        <begin position="341"/>
        <end position="361"/>
    </location>
</feature>
<name>A0ABQ8G6I8_9PEZI</name>
<dbReference type="Pfam" id="PF02666">
    <property type="entry name" value="PS_Dcarbxylase"/>
    <property type="match status" value="1"/>
</dbReference>
<evidence type="ECO:0000256" key="3">
    <source>
        <dbReference type="SAM" id="MobiDB-lite"/>
    </source>
</evidence>
<evidence type="ECO:0000256" key="1">
    <source>
        <dbReference type="ARBA" id="ARBA00022793"/>
    </source>
</evidence>
<keyword evidence="2" id="KW-0456">Lyase</keyword>
<evidence type="ECO:0000259" key="4">
    <source>
        <dbReference type="Pfam" id="PF12588"/>
    </source>
</evidence>
<keyword evidence="6" id="KW-1185">Reference proteome</keyword>
<sequence length="464" mass="51924">MTAQRYHDVPPEHRVYRVGDWLPADHRVHREWLDGIIDQVDKTPTDLHPVLQEFKELIEANTRIRMLVSSMFEQVPSKKPYSDDPTGHKQIRDYQHMLQLLNHLMTTAPHWSDRSEKVGMVGLPINAVLDYPMGTPSGFAFFLDPDVNAMLKKVLNAWGEFLQSEDSAKQALSDQSSGWFSPTGKKELTAVANNAAGGTERAFEELFDCDPSKPYHGFKSWDHFFTRTFRPDARPVASPDDDSVIVNACESKPYNVARGARLHDKFWIKGQPYSVLDMLANDELAPQFDKCTVYQAFLSALSYHRWHSPVSGRVVKAYVKDGTYYSEPLFEGIGDPGKLGELSNESAKSGKSRQPDIDLGGETTSQGYLTAVATRAIIFIEADNPEIGLMCFLGVGMTEVSTCEITAKEGQHVKKGDEIGMFHFGGSTHCLMFRHGLDVRNFPQPGRSDNVPVRGKLAVIGRDE</sequence>